<gene>
    <name evidence="1" type="ORF">HKD31_13170</name>
</gene>
<sequence length="57" mass="6450">MTERMAGMRQKTINLLNSMKADASSTSSRSQVSLESFPMTRWEMTDQGYAAIVMFLL</sequence>
<name>A0ABR9YPG6_9PROT</name>
<comment type="caution">
    <text evidence="1">The sequence shown here is derived from an EMBL/GenBank/DDBJ whole genome shotgun (WGS) entry which is preliminary data.</text>
</comment>
<proteinExistence type="predicted"/>
<organism evidence="1 2">
    <name type="scientific">Gluconobacter potus</name>
    <dbReference type="NCBI Taxonomy" id="2724927"/>
    <lineage>
        <taxon>Bacteria</taxon>
        <taxon>Pseudomonadati</taxon>
        <taxon>Pseudomonadota</taxon>
        <taxon>Alphaproteobacteria</taxon>
        <taxon>Acetobacterales</taxon>
        <taxon>Acetobacteraceae</taxon>
        <taxon>Gluconobacter</taxon>
    </lineage>
</organism>
<dbReference type="RefSeq" id="WP_194265476.1">
    <property type="nucleotide sequence ID" value="NZ_JABCQF010000011.1"/>
</dbReference>
<protein>
    <submittedName>
        <fullName evidence="1">Uncharacterized protein</fullName>
    </submittedName>
</protein>
<evidence type="ECO:0000313" key="1">
    <source>
        <dbReference type="EMBL" id="MBF0883684.1"/>
    </source>
</evidence>
<reference evidence="2" key="1">
    <citation type="submission" date="2020-04" db="EMBL/GenBank/DDBJ databases">
        <title>Description of novel Gluconacetobacter.</title>
        <authorList>
            <person name="Sombolestani A."/>
        </authorList>
    </citation>
    <scope>NUCLEOTIDE SEQUENCE [LARGE SCALE GENOMIC DNA]</scope>
    <source>
        <strain evidence="2">R-71646</strain>
    </source>
</reference>
<accession>A0ABR9YPG6</accession>
<keyword evidence="2" id="KW-1185">Reference proteome</keyword>
<dbReference type="EMBL" id="JABCQF010000011">
    <property type="protein sequence ID" value="MBF0883684.1"/>
    <property type="molecule type" value="Genomic_DNA"/>
</dbReference>
<dbReference type="Proteomes" id="UP000644588">
    <property type="component" value="Unassembled WGS sequence"/>
</dbReference>
<reference evidence="1 2" key="2">
    <citation type="submission" date="2020-11" db="EMBL/GenBank/DDBJ databases">
        <title>Description of novel Gluconobacter species.</title>
        <authorList>
            <person name="Cleenwerck I."/>
            <person name="Cnockaert M."/>
            <person name="Borremans W."/>
            <person name="Wieme A.D."/>
            <person name="De Vuyst L."/>
            <person name="Vandamme P."/>
        </authorList>
    </citation>
    <scope>NUCLEOTIDE SEQUENCE [LARGE SCALE GENOMIC DNA]</scope>
    <source>
        <strain evidence="1 2">R-71646</strain>
    </source>
</reference>
<evidence type="ECO:0000313" key="2">
    <source>
        <dbReference type="Proteomes" id="UP000644588"/>
    </source>
</evidence>